<dbReference type="CDD" id="cd00586">
    <property type="entry name" value="4HBT"/>
    <property type="match status" value="1"/>
</dbReference>
<evidence type="ECO:0000313" key="2">
    <source>
        <dbReference type="Proteomes" id="UP000035009"/>
    </source>
</evidence>
<dbReference type="Pfam" id="PF13279">
    <property type="entry name" value="4HBT_2"/>
    <property type="match status" value="1"/>
</dbReference>
<dbReference type="eggNOG" id="COG0824">
    <property type="taxonomic scope" value="Bacteria"/>
</dbReference>
<dbReference type="AlphaFoldDB" id="M3VA34"/>
<organism evidence="1 2">
    <name type="scientific">Gordonia malaquae NBRC 108250</name>
    <dbReference type="NCBI Taxonomy" id="1223542"/>
    <lineage>
        <taxon>Bacteria</taxon>
        <taxon>Bacillati</taxon>
        <taxon>Actinomycetota</taxon>
        <taxon>Actinomycetes</taxon>
        <taxon>Mycobacteriales</taxon>
        <taxon>Gordoniaceae</taxon>
        <taxon>Gordonia</taxon>
    </lineage>
</organism>
<protein>
    <recommendedName>
        <fullName evidence="3">Thioesterase domain-containing protein</fullName>
    </recommendedName>
</protein>
<dbReference type="PANTHER" id="PTHR31793">
    <property type="entry name" value="4-HYDROXYBENZOYL-COA THIOESTERASE FAMILY MEMBER"/>
    <property type="match status" value="1"/>
</dbReference>
<comment type="caution">
    <text evidence="1">The sequence shown here is derived from an EMBL/GenBank/DDBJ whole genome shotgun (WGS) entry which is preliminary data.</text>
</comment>
<proteinExistence type="predicted"/>
<dbReference type="GO" id="GO:0047617">
    <property type="term" value="F:fatty acyl-CoA hydrolase activity"/>
    <property type="evidence" value="ECO:0007669"/>
    <property type="project" value="TreeGrafter"/>
</dbReference>
<dbReference type="SUPFAM" id="SSF54637">
    <property type="entry name" value="Thioesterase/thiol ester dehydrase-isomerase"/>
    <property type="match status" value="1"/>
</dbReference>
<dbReference type="InterPro" id="IPR050563">
    <property type="entry name" value="4-hydroxybenzoyl-CoA_TE"/>
</dbReference>
<reference evidence="1 2" key="1">
    <citation type="submission" date="2013-02" db="EMBL/GenBank/DDBJ databases">
        <title>Whole genome shotgun sequence of Gordonia malaquae NBRC 108250.</title>
        <authorList>
            <person name="Yoshida I."/>
            <person name="Hosoyama A."/>
            <person name="Tsuchikane K."/>
            <person name="Ando Y."/>
            <person name="Baba S."/>
            <person name="Ohji S."/>
            <person name="Hamada M."/>
            <person name="Tamura T."/>
            <person name="Yamazoe A."/>
            <person name="Yamazaki S."/>
            <person name="Fujita N."/>
        </authorList>
    </citation>
    <scope>NUCLEOTIDE SEQUENCE [LARGE SCALE GENOMIC DNA]</scope>
    <source>
        <strain evidence="1 2">NBRC 108250</strain>
    </source>
</reference>
<dbReference type="EMBL" id="BAOP01000003">
    <property type="protein sequence ID" value="GAC78488.1"/>
    <property type="molecule type" value="Genomic_DNA"/>
</dbReference>
<evidence type="ECO:0000313" key="1">
    <source>
        <dbReference type="EMBL" id="GAC78488.1"/>
    </source>
</evidence>
<dbReference type="PANTHER" id="PTHR31793:SF24">
    <property type="entry name" value="LONG-CHAIN ACYL-COA THIOESTERASE FADM"/>
    <property type="match status" value="1"/>
</dbReference>
<dbReference type="Proteomes" id="UP000035009">
    <property type="component" value="Unassembled WGS sequence"/>
</dbReference>
<dbReference type="STRING" id="410332.SAMN04488550_2470"/>
<dbReference type="Gene3D" id="3.10.129.10">
    <property type="entry name" value="Hotdog Thioesterase"/>
    <property type="match status" value="1"/>
</dbReference>
<gene>
    <name evidence="1" type="ORF">GM1_003_02270</name>
</gene>
<keyword evidence="2" id="KW-1185">Reference proteome</keyword>
<dbReference type="InterPro" id="IPR029069">
    <property type="entry name" value="HotDog_dom_sf"/>
</dbReference>
<name>M3VA34_GORML</name>
<accession>M3VA34</accession>
<sequence length="166" mass="18202">MRVEFVSDGSDMVSRVSDIQNSSNSPRPHSVEIALRWGDQDSLGHINNVQIARLFEEARVRTMSSWFGGARSGYAGVIARQEIEFASILHYSDEPVRVDVWVPRIGTTSFDFGCALYGADGALAALAETTLAGLDLRTGHKMVMPENVVAVLQANSGDPVPLRRRR</sequence>
<evidence type="ECO:0008006" key="3">
    <source>
        <dbReference type="Google" id="ProtNLM"/>
    </source>
</evidence>